<accession>A0A2H0RJZ4</accession>
<dbReference type="EMBL" id="PCYL01000025">
    <property type="protein sequence ID" value="PIR46869.1"/>
    <property type="molecule type" value="Genomic_DNA"/>
</dbReference>
<dbReference type="Pfam" id="PF12564">
    <property type="entry name" value="TypeIII_RM_meth"/>
    <property type="match status" value="1"/>
</dbReference>
<sequence>MKNILEQLTDLLKKDERLVSQDGILLKNQTQELVRKNDPELIKLLLSNKAIKQHFFFEVENTLIFDKEKFR</sequence>
<proteinExistence type="predicted"/>
<feature type="domain" description="Type III restriction/modification enzyme methylation subunit" evidence="1">
    <location>
        <begin position="38"/>
        <end position="70"/>
    </location>
</feature>
<dbReference type="InterPro" id="IPR022221">
    <property type="entry name" value="TypeIII_RM_meth"/>
</dbReference>
<organism evidence="2 3">
    <name type="scientific">Candidatus Vogelbacteria bacterium CG10_big_fil_rev_8_21_14_0_10_45_14</name>
    <dbReference type="NCBI Taxonomy" id="1975042"/>
    <lineage>
        <taxon>Bacteria</taxon>
        <taxon>Candidatus Vogeliibacteriota</taxon>
    </lineage>
</organism>
<dbReference type="Proteomes" id="UP000230833">
    <property type="component" value="Unassembled WGS sequence"/>
</dbReference>
<evidence type="ECO:0000313" key="2">
    <source>
        <dbReference type="EMBL" id="PIR46869.1"/>
    </source>
</evidence>
<reference evidence="2 3" key="1">
    <citation type="submission" date="2017-09" db="EMBL/GenBank/DDBJ databases">
        <title>Depth-based differentiation of microbial function through sediment-hosted aquifers and enrichment of novel symbionts in the deep terrestrial subsurface.</title>
        <authorList>
            <person name="Probst A.J."/>
            <person name="Ladd B."/>
            <person name="Jarett J.K."/>
            <person name="Geller-Mcgrath D.E."/>
            <person name="Sieber C.M."/>
            <person name="Emerson J.B."/>
            <person name="Anantharaman K."/>
            <person name="Thomas B.C."/>
            <person name="Malmstrom R."/>
            <person name="Stieglmeier M."/>
            <person name="Klingl A."/>
            <person name="Woyke T."/>
            <person name="Ryan C.M."/>
            <person name="Banfield J.F."/>
        </authorList>
    </citation>
    <scope>NUCLEOTIDE SEQUENCE [LARGE SCALE GENOMIC DNA]</scope>
    <source>
        <strain evidence="2">CG10_big_fil_rev_8_21_14_0_10_45_14</strain>
    </source>
</reference>
<dbReference type="AlphaFoldDB" id="A0A2H0RJZ4"/>
<protein>
    <recommendedName>
        <fullName evidence="1">Type III restriction/modification enzyme methylation subunit domain-containing protein</fullName>
    </recommendedName>
</protein>
<evidence type="ECO:0000313" key="3">
    <source>
        <dbReference type="Proteomes" id="UP000230833"/>
    </source>
</evidence>
<gene>
    <name evidence="2" type="ORF">COV07_01970</name>
</gene>
<evidence type="ECO:0000259" key="1">
    <source>
        <dbReference type="Pfam" id="PF12564"/>
    </source>
</evidence>
<name>A0A2H0RJZ4_9BACT</name>
<comment type="caution">
    <text evidence="2">The sequence shown here is derived from an EMBL/GenBank/DDBJ whole genome shotgun (WGS) entry which is preliminary data.</text>
</comment>